<dbReference type="Gene3D" id="3.30.70.2390">
    <property type="match status" value="1"/>
</dbReference>
<evidence type="ECO:0000313" key="4">
    <source>
        <dbReference type="EMBL" id="KKQ43971.1"/>
    </source>
</evidence>
<evidence type="ECO:0000256" key="2">
    <source>
        <dbReference type="SAM" id="Phobius"/>
    </source>
</evidence>
<sequence length="288" mass="31337">MPAKAKIKVITEEIKDDKTEKPVVEVATKEDKVEELDTTPQTPKEIPITEADTVDTSKLTSFSTLDVENKAEDPEVPDEKPAEPLVVSKEKLEPETEEKEPEESKDMNSADVKEWLSDVRPDTSKEMEKSGKSGFKIFLIVLLLLVAVGLAAGGVYYYKNSTKTSEEEGTEQKQETQAEATQTPEPTKSTVDLKKFTVNVLNGSGITGEAKKVSDLLVTGGFAESKTGNAANSKFTKTEVALKEAVPAEVFDAVKKSLGDTYDVVKAEKAHDSKSTYDIVITVGTKKS</sequence>
<evidence type="ECO:0000256" key="1">
    <source>
        <dbReference type="SAM" id="MobiDB-lite"/>
    </source>
</evidence>
<feature type="compositionally biased region" description="Low complexity" evidence="1">
    <location>
        <begin position="177"/>
        <end position="187"/>
    </location>
</feature>
<evidence type="ECO:0000259" key="3">
    <source>
        <dbReference type="Pfam" id="PF13399"/>
    </source>
</evidence>
<dbReference type="Proteomes" id="UP000034603">
    <property type="component" value="Unassembled WGS sequence"/>
</dbReference>
<comment type="caution">
    <text evidence="4">The sequence shown here is derived from an EMBL/GenBank/DDBJ whole genome shotgun (WGS) entry which is preliminary data.</text>
</comment>
<feature type="domain" description="LytR/CpsA/Psr regulator C-terminal" evidence="3">
    <location>
        <begin position="196"/>
        <end position="285"/>
    </location>
</feature>
<gene>
    <name evidence="4" type="ORF">US62_C0037G0008</name>
</gene>
<feature type="transmembrane region" description="Helical" evidence="2">
    <location>
        <begin position="137"/>
        <end position="158"/>
    </location>
</feature>
<evidence type="ECO:0000313" key="5">
    <source>
        <dbReference type="Proteomes" id="UP000034603"/>
    </source>
</evidence>
<dbReference type="EMBL" id="LBTR01000037">
    <property type="protein sequence ID" value="KKQ43971.1"/>
    <property type="molecule type" value="Genomic_DNA"/>
</dbReference>
<feature type="compositionally biased region" description="Basic and acidic residues" evidence="1">
    <location>
        <begin position="102"/>
        <end position="130"/>
    </location>
</feature>
<dbReference type="InterPro" id="IPR027381">
    <property type="entry name" value="LytR/CpsA/Psr_C"/>
</dbReference>
<reference evidence="4 5" key="1">
    <citation type="journal article" date="2015" name="Nature">
        <title>rRNA introns, odd ribosomes, and small enigmatic genomes across a large radiation of phyla.</title>
        <authorList>
            <person name="Brown C.T."/>
            <person name="Hug L.A."/>
            <person name="Thomas B.C."/>
            <person name="Sharon I."/>
            <person name="Castelle C.J."/>
            <person name="Singh A."/>
            <person name="Wilkins M.J."/>
            <person name="Williams K.H."/>
            <person name="Banfield J.F."/>
        </authorList>
    </citation>
    <scope>NUCLEOTIDE SEQUENCE [LARGE SCALE GENOMIC DNA]</scope>
</reference>
<keyword evidence="2" id="KW-0472">Membrane</keyword>
<feature type="compositionally biased region" description="Basic and acidic residues" evidence="1">
    <location>
        <begin position="164"/>
        <end position="176"/>
    </location>
</feature>
<name>A0A0G0KTR7_9BACT</name>
<proteinExistence type="predicted"/>
<organism evidence="4 5">
    <name type="scientific">Candidatus Woesebacteria bacterium GW2011_GWA1_37_8</name>
    <dbReference type="NCBI Taxonomy" id="1618546"/>
    <lineage>
        <taxon>Bacteria</taxon>
        <taxon>Candidatus Woeseibacteriota</taxon>
    </lineage>
</organism>
<keyword evidence="2" id="KW-1133">Transmembrane helix</keyword>
<feature type="region of interest" description="Disordered" evidence="1">
    <location>
        <begin position="29"/>
        <end position="130"/>
    </location>
</feature>
<feature type="compositionally biased region" description="Basic and acidic residues" evidence="1">
    <location>
        <begin position="67"/>
        <end position="94"/>
    </location>
</feature>
<dbReference type="AlphaFoldDB" id="A0A0G0KTR7"/>
<keyword evidence="2" id="KW-0812">Transmembrane</keyword>
<protein>
    <recommendedName>
        <fullName evidence="3">LytR/CpsA/Psr regulator C-terminal domain-containing protein</fullName>
    </recommendedName>
</protein>
<feature type="region of interest" description="Disordered" evidence="1">
    <location>
        <begin position="163"/>
        <end position="189"/>
    </location>
</feature>
<accession>A0A0G0KTR7</accession>
<dbReference type="Pfam" id="PF13399">
    <property type="entry name" value="LytR_C"/>
    <property type="match status" value="1"/>
</dbReference>
<feature type="compositionally biased region" description="Polar residues" evidence="1">
    <location>
        <begin position="54"/>
        <end position="66"/>
    </location>
</feature>